<accession>A0A453N7Z5</accession>
<dbReference type="EnsemblPlants" id="AET6Gv20268000.6">
    <property type="protein sequence ID" value="AET6Gv20268000.6"/>
    <property type="gene ID" value="AET6Gv20268000"/>
</dbReference>
<reference evidence="2" key="1">
    <citation type="journal article" date="2014" name="Science">
        <title>Ancient hybridizations among the ancestral genomes of bread wheat.</title>
        <authorList>
            <consortium name="International Wheat Genome Sequencing Consortium,"/>
            <person name="Marcussen T."/>
            <person name="Sandve S.R."/>
            <person name="Heier L."/>
            <person name="Spannagl M."/>
            <person name="Pfeifer M."/>
            <person name="Jakobsen K.S."/>
            <person name="Wulff B.B."/>
            <person name="Steuernagel B."/>
            <person name="Mayer K.F."/>
            <person name="Olsen O.A."/>
        </authorList>
    </citation>
    <scope>NUCLEOTIDE SEQUENCE [LARGE SCALE GENOMIC DNA]</scope>
    <source>
        <strain evidence="2">cv. AL8/78</strain>
    </source>
</reference>
<sequence length="57" mass="6568">MLSDLLKEAAVIYKSSLVILQLKSLLADKERSKLLRKLSEANQLNRFLKRQVLLLKS</sequence>
<dbReference type="Gramene" id="AET6Gv20268000.6">
    <property type="protein sequence ID" value="AET6Gv20268000.6"/>
    <property type="gene ID" value="AET6Gv20268000"/>
</dbReference>
<name>A0A453N7Z5_AEGTS</name>
<reference evidence="2" key="2">
    <citation type="journal article" date="2017" name="Nat. Plants">
        <title>The Aegilops tauschii genome reveals multiple impacts of transposons.</title>
        <authorList>
            <person name="Zhao G."/>
            <person name="Zou C."/>
            <person name="Li K."/>
            <person name="Wang K."/>
            <person name="Li T."/>
            <person name="Gao L."/>
            <person name="Zhang X."/>
            <person name="Wang H."/>
            <person name="Yang Z."/>
            <person name="Liu X."/>
            <person name="Jiang W."/>
            <person name="Mao L."/>
            <person name="Kong X."/>
            <person name="Jiao Y."/>
            <person name="Jia J."/>
        </authorList>
    </citation>
    <scope>NUCLEOTIDE SEQUENCE [LARGE SCALE GENOMIC DNA]</scope>
    <source>
        <strain evidence="2">cv. AL8/78</strain>
    </source>
</reference>
<evidence type="ECO:0000313" key="1">
    <source>
        <dbReference type="EnsemblPlants" id="AET6Gv20268000.6"/>
    </source>
</evidence>
<keyword evidence="2" id="KW-1185">Reference proteome</keyword>
<proteinExistence type="predicted"/>
<evidence type="ECO:0000313" key="2">
    <source>
        <dbReference type="Proteomes" id="UP000015105"/>
    </source>
</evidence>
<dbReference type="Proteomes" id="UP000015105">
    <property type="component" value="Chromosome 6D"/>
</dbReference>
<reference evidence="1" key="4">
    <citation type="submission" date="2019-03" db="UniProtKB">
        <authorList>
            <consortium name="EnsemblPlants"/>
        </authorList>
    </citation>
    <scope>IDENTIFICATION</scope>
</reference>
<reference evidence="1" key="3">
    <citation type="journal article" date="2017" name="Nature">
        <title>Genome sequence of the progenitor of the wheat D genome Aegilops tauschii.</title>
        <authorList>
            <person name="Luo M.C."/>
            <person name="Gu Y.Q."/>
            <person name="Puiu D."/>
            <person name="Wang H."/>
            <person name="Twardziok S.O."/>
            <person name="Deal K.R."/>
            <person name="Huo N."/>
            <person name="Zhu T."/>
            <person name="Wang L."/>
            <person name="Wang Y."/>
            <person name="McGuire P.E."/>
            <person name="Liu S."/>
            <person name="Long H."/>
            <person name="Ramasamy R.K."/>
            <person name="Rodriguez J.C."/>
            <person name="Van S.L."/>
            <person name="Yuan L."/>
            <person name="Wang Z."/>
            <person name="Xia Z."/>
            <person name="Xiao L."/>
            <person name="Anderson O.D."/>
            <person name="Ouyang S."/>
            <person name="Liang Y."/>
            <person name="Zimin A.V."/>
            <person name="Pertea G."/>
            <person name="Qi P."/>
            <person name="Bennetzen J.L."/>
            <person name="Dai X."/>
            <person name="Dawson M.W."/>
            <person name="Muller H.G."/>
            <person name="Kugler K."/>
            <person name="Rivarola-Duarte L."/>
            <person name="Spannagl M."/>
            <person name="Mayer K.F.X."/>
            <person name="Lu F.H."/>
            <person name="Bevan M.W."/>
            <person name="Leroy P."/>
            <person name="Li P."/>
            <person name="You F.M."/>
            <person name="Sun Q."/>
            <person name="Liu Z."/>
            <person name="Lyons E."/>
            <person name="Wicker T."/>
            <person name="Salzberg S.L."/>
            <person name="Devos K.M."/>
            <person name="Dvorak J."/>
        </authorList>
    </citation>
    <scope>NUCLEOTIDE SEQUENCE [LARGE SCALE GENOMIC DNA]</scope>
    <source>
        <strain evidence="1">cv. AL8/78</strain>
    </source>
</reference>
<dbReference type="AlphaFoldDB" id="A0A453N7Z5"/>
<reference evidence="1" key="5">
    <citation type="journal article" date="2021" name="G3 (Bethesda)">
        <title>Aegilops tauschii genome assembly Aet v5.0 features greater sequence contiguity and improved annotation.</title>
        <authorList>
            <person name="Wang L."/>
            <person name="Zhu T."/>
            <person name="Rodriguez J.C."/>
            <person name="Deal K.R."/>
            <person name="Dubcovsky J."/>
            <person name="McGuire P.E."/>
            <person name="Lux T."/>
            <person name="Spannagl M."/>
            <person name="Mayer K.F.X."/>
            <person name="Baldrich P."/>
            <person name="Meyers B.C."/>
            <person name="Huo N."/>
            <person name="Gu Y.Q."/>
            <person name="Zhou H."/>
            <person name="Devos K.M."/>
            <person name="Bennetzen J.L."/>
            <person name="Unver T."/>
            <person name="Budak H."/>
            <person name="Gulick P.J."/>
            <person name="Galiba G."/>
            <person name="Kalapos B."/>
            <person name="Nelson D.R."/>
            <person name="Li P."/>
            <person name="You F.M."/>
            <person name="Luo M.C."/>
            <person name="Dvorak J."/>
        </authorList>
    </citation>
    <scope>NUCLEOTIDE SEQUENCE [LARGE SCALE GENOMIC DNA]</scope>
    <source>
        <strain evidence="1">cv. AL8/78</strain>
    </source>
</reference>
<protein>
    <submittedName>
        <fullName evidence="1">Uncharacterized protein</fullName>
    </submittedName>
</protein>
<organism evidence="1 2">
    <name type="scientific">Aegilops tauschii subsp. strangulata</name>
    <name type="common">Goatgrass</name>
    <dbReference type="NCBI Taxonomy" id="200361"/>
    <lineage>
        <taxon>Eukaryota</taxon>
        <taxon>Viridiplantae</taxon>
        <taxon>Streptophyta</taxon>
        <taxon>Embryophyta</taxon>
        <taxon>Tracheophyta</taxon>
        <taxon>Spermatophyta</taxon>
        <taxon>Magnoliopsida</taxon>
        <taxon>Liliopsida</taxon>
        <taxon>Poales</taxon>
        <taxon>Poaceae</taxon>
        <taxon>BOP clade</taxon>
        <taxon>Pooideae</taxon>
        <taxon>Triticodae</taxon>
        <taxon>Triticeae</taxon>
        <taxon>Triticinae</taxon>
        <taxon>Aegilops</taxon>
    </lineage>
</organism>